<protein>
    <recommendedName>
        <fullName evidence="2">Prophage endopeptidase tail</fullName>
    </recommendedName>
</protein>
<name>A0A6N2USQ5_BLAHA</name>
<gene>
    <name evidence="1" type="ORF">BHLFYP23_00620</name>
</gene>
<evidence type="ECO:0008006" key="2">
    <source>
        <dbReference type="Google" id="ProtNLM"/>
    </source>
</evidence>
<organism evidence="1">
    <name type="scientific">Blautia hansenii</name>
    <name type="common">Ruminococcus hansenii</name>
    <dbReference type="NCBI Taxonomy" id="1322"/>
    <lineage>
        <taxon>Bacteria</taxon>
        <taxon>Bacillati</taxon>
        <taxon>Bacillota</taxon>
        <taxon>Clostridia</taxon>
        <taxon>Lachnospirales</taxon>
        <taxon>Lachnospiraceae</taxon>
        <taxon>Blautia</taxon>
    </lineage>
</organism>
<dbReference type="RefSeq" id="WP_421732551.1">
    <property type="nucleotide sequence ID" value="NZ_CACRSY010000014.1"/>
</dbReference>
<dbReference type="AlphaFoldDB" id="A0A6N2USQ5"/>
<sequence>MVVSVEAVYEGGTYPLKKDSQTGAYTAKIEAIQKKLKTEERYSYYPVMLRITDDAGNVTVKTISDAEIGQNLLLVVREEQFFPLKFIVANEKGEELGYVKEANYIDLELGENNDFELEFSTDAWKEEAYNWGYRIFIPNTEYGGLLEERKTSTSQNTVTWLGYTWRGLLNQKIIQPPSGETHLVVSGDANKIIKDIVGSRFGSLFVVETEASGIEIRNYQFDRYCTVLDGLEKMLTSKQARLKISYKQGTPGLLDSAVLLSAVPITDWSEYLEYSQDGRLNFTTEDYRRGINHLICAGEGEGTERQVLHLYVQGDGSILQDKPYYSGLAEREALYSYTSVEDLEQLKKDGIKQLESLKNYRGMEAHINNVDVDIGDMVGGRDRVTGMSIQQPVVGKILGMLAQDSVLNLGSKLKATVISNNKVRIADGVVLVGGHAARIVKGDYEDMTINNGVSGQKRNDIIMARFIAGVDGGADSYKLVVIQGTSGITAKDPVYTKGDLYNGDKQRDYPLWRVKIENLSIVKVEQMFTVGKSTEEVMAEMLAANAALQKQIGAKGQEASIGGYTREWLLTDEYQAIGNYAQTVNNEYFESTSGPDGYLKVKQSGVYLISLQANLRKKTQDSSGNVWSKIVVNDAGNIGGDVHYMPAGTYYDTVNYVTYNYLNAGAKLKAHLSVNAELQDVWAQGGEYLNVVKLS</sequence>
<evidence type="ECO:0000313" key="1">
    <source>
        <dbReference type="EMBL" id="VYT20768.1"/>
    </source>
</evidence>
<accession>A0A6N2USQ5</accession>
<dbReference type="EMBL" id="CACRSY010000014">
    <property type="protein sequence ID" value="VYT20768.1"/>
    <property type="molecule type" value="Genomic_DNA"/>
</dbReference>
<reference evidence="1" key="1">
    <citation type="submission" date="2019-11" db="EMBL/GenBank/DDBJ databases">
        <authorList>
            <person name="Feng L."/>
        </authorList>
    </citation>
    <scope>NUCLEOTIDE SEQUENCE</scope>
    <source>
        <strain evidence="1">BhanseniiLFYP23</strain>
    </source>
</reference>
<proteinExistence type="predicted"/>